<gene>
    <name evidence="1" type="ORF">RBSH_04073</name>
</gene>
<sequence length="41" mass="4636">MNVLRSNSEAGESEPGILALYNPWLAFLDPLIRRHDTPTQI</sequence>
<accession>K5E4A7</accession>
<proteinExistence type="predicted"/>
<dbReference type="AlphaFoldDB" id="K5E4A7"/>
<dbReference type="Proteomes" id="UP000007993">
    <property type="component" value="Unassembled WGS sequence"/>
</dbReference>
<comment type="caution">
    <text evidence="1">The sequence shown here is derived from an EMBL/GenBank/DDBJ whole genome shotgun (WGS) entry which is preliminary data.</text>
</comment>
<organism evidence="1 2">
    <name type="scientific">Rhodopirellula baltica SH28</name>
    <dbReference type="NCBI Taxonomy" id="993517"/>
    <lineage>
        <taxon>Bacteria</taxon>
        <taxon>Pseudomonadati</taxon>
        <taxon>Planctomycetota</taxon>
        <taxon>Planctomycetia</taxon>
        <taxon>Pirellulales</taxon>
        <taxon>Pirellulaceae</taxon>
        <taxon>Rhodopirellula</taxon>
    </lineage>
</organism>
<protein>
    <submittedName>
        <fullName evidence="1">Uncharacterized protein</fullName>
    </submittedName>
</protein>
<evidence type="ECO:0000313" key="2">
    <source>
        <dbReference type="Proteomes" id="UP000007993"/>
    </source>
</evidence>
<evidence type="ECO:0000313" key="1">
    <source>
        <dbReference type="EMBL" id="EKK00626.1"/>
    </source>
</evidence>
<dbReference type="PATRIC" id="fig|993517.3.peg.4425"/>
<name>K5E4A7_RHOBT</name>
<dbReference type="EMBL" id="AMCW01000117">
    <property type="protein sequence ID" value="EKK00626.1"/>
    <property type="molecule type" value="Genomic_DNA"/>
</dbReference>
<reference evidence="1 2" key="1">
    <citation type="journal article" date="2013" name="Mar. Genomics">
        <title>Expression of sulfatases in Rhodopirellula baltica and the diversity of sulfatases in the genus Rhodopirellula.</title>
        <authorList>
            <person name="Wegner C.E."/>
            <person name="Richter-Heitmann T."/>
            <person name="Klindworth A."/>
            <person name="Klockow C."/>
            <person name="Richter M."/>
            <person name="Achstetter T."/>
            <person name="Glockner F.O."/>
            <person name="Harder J."/>
        </authorList>
    </citation>
    <scope>NUCLEOTIDE SEQUENCE [LARGE SCALE GENOMIC DNA]</scope>
    <source>
        <strain evidence="1 2">SH28</strain>
    </source>
</reference>